<dbReference type="InterPro" id="IPR008900">
    <property type="entry name" value="Zot_N"/>
</dbReference>
<keyword evidence="5" id="KW-1185">Reference proteome</keyword>
<evidence type="ECO:0000256" key="1">
    <source>
        <dbReference type="SAM" id="MobiDB-lite"/>
    </source>
</evidence>
<keyword evidence="2" id="KW-0812">Transmembrane</keyword>
<name>A0A857IYU1_9BURK</name>
<sequence>MIRHRAAPRAKQRGFLYVVTGANGTGKTLNTLKWVRERQLKENRPVAYNGRFDMVEGGELASWKKIDAKDWQSEPDGTIFLIDEAHNDFPTRGAGTPPDHVAKLAEHRKRGFDFYLITQHPNNIDAFVRRLVGSPGWHRHLKRNFGRDMVSVLEWSAVNGTCEKDGSGKSAQVTIQAFPKEVYGWYRSAVLHTGKKTIPRAVYVLAACALLVPALIWYGAHRVMAIGDKAKPDQAQRQAQQQPSAMPVPAAAPPAAGGAAKVLTSAEYADQFRPRIVGLAHTAPAYDQITQPTAAPVPAACVESEKQGCKCYTQQGTPYATTVDICRQVVSSGFFMAFDPKGAPASAAVPVKAVQQPQPALQRVQTPLAYAAPAQSAQAQPQGTQEPLKNTETLTRVGRYPTLGAMGADFNLPPIEQEDVDGQWHPPAGWATGPIAPRTRYSTIGDVVRAFGG</sequence>
<accession>A0A857IYU1</accession>
<dbReference type="AlphaFoldDB" id="A0A857IYU1"/>
<evidence type="ECO:0000313" key="5">
    <source>
        <dbReference type="Proteomes" id="UP000464787"/>
    </source>
</evidence>
<reference evidence="4 5" key="1">
    <citation type="submission" date="2020-01" db="EMBL/GenBank/DDBJ databases">
        <title>Genome sequencing of strain KACC 21265.</title>
        <authorList>
            <person name="Heo J."/>
            <person name="Kim S.-J."/>
            <person name="Kim J.-S."/>
            <person name="Hong S.-B."/>
            <person name="Kwon S.-W."/>
        </authorList>
    </citation>
    <scope>NUCLEOTIDE SEQUENCE [LARGE SCALE GENOMIC DNA]</scope>
    <source>
        <strain evidence="4 5">KACC 21265</strain>
    </source>
</reference>
<protein>
    <recommendedName>
        <fullName evidence="3">Zona occludens toxin N-terminal domain-containing protein</fullName>
    </recommendedName>
</protein>
<evidence type="ECO:0000256" key="2">
    <source>
        <dbReference type="SAM" id="Phobius"/>
    </source>
</evidence>
<feature type="domain" description="Zona occludens toxin N-terminal" evidence="3">
    <location>
        <begin position="16"/>
        <end position="190"/>
    </location>
</feature>
<gene>
    <name evidence="4" type="ORF">GT347_01325</name>
</gene>
<dbReference type="KEGG" id="xyk:GT347_01325"/>
<dbReference type="RefSeq" id="WP_160550268.1">
    <property type="nucleotide sequence ID" value="NZ_CP047650.1"/>
</dbReference>
<dbReference type="Pfam" id="PF05707">
    <property type="entry name" value="Zot"/>
    <property type="match status" value="1"/>
</dbReference>
<keyword evidence="2" id="KW-0472">Membrane</keyword>
<keyword evidence="2" id="KW-1133">Transmembrane helix</keyword>
<dbReference type="Gene3D" id="3.40.50.300">
    <property type="entry name" value="P-loop containing nucleotide triphosphate hydrolases"/>
    <property type="match status" value="1"/>
</dbReference>
<feature type="compositionally biased region" description="Low complexity" evidence="1">
    <location>
        <begin position="235"/>
        <end position="253"/>
    </location>
</feature>
<dbReference type="SUPFAM" id="SSF52540">
    <property type="entry name" value="P-loop containing nucleoside triphosphate hydrolases"/>
    <property type="match status" value="1"/>
</dbReference>
<dbReference type="InterPro" id="IPR027417">
    <property type="entry name" value="P-loop_NTPase"/>
</dbReference>
<evidence type="ECO:0000313" key="4">
    <source>
        <dbReference type="EMBL" id="QHI96750.1"/>
    </source>
</evidence>
<proteinExistence type="predicted"/>
<evidence type="ECO:0000259" key="3">
    <source>
        <dbReference type="Pfam" id="PF05707"/>
    </source>
</evidence>
<dbReference type="EMBL" id="CP047650">
    <property type="protein sequence ID" value="QHI96750.1"/>
    <property type="molecule type" value="Genomic_DNA"/>
</dbReference>
<organism evidence="4 5">
    <name type="scientific">Xylophilus rhododendri</name>
    <dbReference type="NCBI Taxonomy" id="2697032"/>
    <lineage>
        <taxon>Bacteria</taxon>
        <taxon>Pseudomonadati</taxon>
        <taxon>Pseudomonadota</taxon>
        <taxon>Betaproteobacteria</taxon>
        <taxon>Burkholderiales</taxon>
        <taxon>Xylophilus</taxon>
    </lineage>
</organism>
<dbReference type="Proteomes" id="UP000464787">
    <property type="component" value="Chromosome"/>
</dbReference>
<feature type="transmembrane region" description="Helical" evidence="2">
    <location>
        <begin position="201"/>
        <end position="220"/>
    </location>
</feature>
<feature type="region of interest" description="Disordered" evidence="1">
    <location>
        <begin position="231"/>
        <end position="253"/>
    </location>
</feature>